<dbReference type="SMART" id="SM00355">
    <property type="entry name" value="ZnF_C2H2"/>
    <property type="match status" value="2"/>
</dbReference>
<dbReference type="PANTHER" id="PTHR40626">
    <property type="entry name" value="MIP31509P"/>
    <property type="match status" value="1"/>
</dbReference>
<feature type="domain" description="C2H2-type" evidence="9">
    <location>
        <begin position="187"/>
        <end position="214"/>
    </location>
</feature>
<evidence type="ECO:0000256" key="4">
    <source>
        <dbReference type="ARBA" id="ARBA00022771"/>
    </source>
</evidence>
<dbReference type="SUPFAM" id="SSF57667">
    <property type="entry name" value="beta-beta-alpha zinc fingers"/>
    <property type="match status" value="1"/>
</dbReference>
<reference evidence="10 11" key="1">
    <citation type="journal article" date="2019" name="Sci. Rep.">
        <title>Comparative genomics of chytrid fungi reveal insights into the obligate biotrophic and pathogenic lifestyle of Synchytrium endobioticum.</title>
        <authorList>
            <person name="van de Vossenberg B.T.L.H."/>
            <person name="Warris S."/>
            <person name="Nguyen H.D.T."/>
            <person name="van Gent-Pelzer M.P.E."/>
            <person name="Joly D.L."/>
            <person name="van de Geest H.C."/>
            <person name="Bonants P.J.M."/>
            <person name="Smith D.S."/>
            <person name="Levesque C.A."/>
            <person name="van der Lee T.A.J."/>
        </authorList>
    </citation>
    <scope>NUCLEOTIDE SEQUENCE [LARGE SCALE GENOMIC DNA]</scope>
    <source>
        <strain evidence="10 11">CBS 675.73</strain>
    </source>
</reference>
<evidence type="ECO:0000259" key="9">
    <source>
        <dbReference type="PROSITE" id="PS50157"/>
    </source>
</evidence>
<evidence type="ECO:0000256" key="8">
    <source>
        <dbReference type="SAM" id="MobiDB-lite"/>
    </source>
</evidence>
<keyword evidence="4 7" id="KW-0863">Zinc-finger</keyword>
<dbReference type="Proteomes" id="UP000320333">
    <property type="component" value="Unassembled WGS sequence"/>
</dbReference>
<evidence type="ECO:0000313" key="10">
    <source>
        <dbReference type="EMBL" id="TPX74430.1"/>
    </source>
</evidence>
<evidence type="ECO:0000256" key="7">
    <source>
        <dbReference type="PROSITE-ProRule" id="PRU00042"/>
    </source>
</evidence>
<dbReference type="AlphaFoldDB" id="A0A507FFR8"/>
<dbReference type="PROSITE" id="PS50157">
    <property type="entry name" value="ZINC_FINGER_C2H2_2"/>
    <property type="match status" value="1"/>
</dbReference>
<name>A0A507FFR8_9FUNG</name>
<evidence type="ECO:0000256" key="6">
    <source>
        <dbReference type="ARBA" id="ARBA00023242"/>
    </source>
</evidence>
<comment type="subcellular location">
    <subcellularLocation>
        <location evidence="1">Nucleus</location>
    </subcellularLocation>
</comment>
<organism evidence="10 11">
    <name type="scientific">Chytriomyces confervae</name>
    <dbReference type="NCBI Taxonomy" id="246404"/>
    <lineage>
        <taxon>Eukaryota</taxon>
        <taxon>Fungi</taxon>
        <taxon>Fungi incertae sedis</taxon>
        <taxon>Chytridiomycota</taxon>
        <taxon>Chytridiomycota incertae sedis</taxon>
        <taxon>Chytridiomycetes</taxon>
        <taxon>Chytridiales</taxon>
        <taxon>Chytriomycetaceae</taxon>
        <taxon>Chytriomyces</taxon>
    </lineage>
</organism>
<keyword evidence="11" id="KW-1185">Reference proteome</keyword>
<feature type="compositionally biased region" description="Low complexity" evidence="8">
    <location>
        <begin position="34"/>
        <end position="57"/>
    </location>
</feature>
<dbReference type="PANTHER" id="PTHR40626:SF11">
    <property type="entry name" value="ZINC FINGER PROTEIN YPR022C"/>
    <property type="match status" value="1"/>
</dbReference>
<keyword evidence="6" id="KW-0539">Nucleus</keyword>
<keyword evidence="2" id="KW-0479">Metal-binding</keyword>
<accession>A0A507FFR8</accession>
<evidence type="ECO:0000313" key="11">
    <source>
        <dbReference type="Proteomes" id="UP000320333"/>
    </source>
</evidence>
<dbReference type="InterPro" id="IPR051059">
    <property type="entry name" value="VerF-like"/>
</dbReference>
<dbReference type="Gene3D" id="3.30.160.60">
    <property type="entry name" value="Classic Zinc Finger"/>
    <property type="match status" value="1"/>
</dbReference>
<evidence type="ECO:0000256" key="5">
    <source>
        <dbReference type="ARBA" id="ARBA00022833"/>
    </source>
</evidence>
<keyword evidence="3" id="KW-0677">Repeat</keyword>
<dbReference type="InterPro" id="IPR013087">
    <property type="entry name" value="Znf_C2H2_type"/>
</dbReference>
<dbReference type="InterPro" id="IPR036236">
    <property type="entry name" value="Znf_C2H2_sf"/>
</dbReference>
<evidence type="ECO:0000256" key="2">
    <source>
        <dbReference type="ARBA" id="ARBA00022723"/>
    </source>
</evidence>
<sequence length="243" mass="27207">MFTQQQQQQFSSLSHFENGSLLESFLFDDPSPPSSNSNNNSNNMSRRSSISSECPLSPTQPIKSELYTVPIQTMHTTQLDLDWLLGSSLECLPQQQQQLSQPHLGRPKPKPAVSLSIRIPANHSLETLQQHALTTTPDTTTPTFLCSFPSPTTPTATLKQLSFSPTTTRAKPTQHQFPILDTRARNHHCSMCSNTFVRRQDLTRHQLTHTRVKKEHVCLVGCGARFARADALARHLQKGRPCV</sequence>
<dbReference type="GO" id="GO:0000978">
    <property type="term" value="F:RNA polymerase II cis-regulatory region sequence-specific DNA binding"/>
    <property type="evidence" value="ECO:0007669"/>
    <property type="project" value="InterPro"/>
</dbReference>
<dbReference type="GO" id="GO:0005634">
    <property type="term" value="C:nucleus"/>
    <property type="evidence" value="ECO:0007669"/>
    <property type="project" value="UniProtKB-SubCell"/>
</dbReference>
<dbReference type="Pfam" id="PF00096">
    <property type="entry name" value="zf-C2H2"/>
    <property type="match status" value="1"/>
</dbReference>
<evidence type="ECO:0000256" key="1">
    <source>
        <dbReference type="ARBA" id="ARBA00004123"/>
    </source>
</evidence>
<dbReference type="OrthoDB" id="8922241at2759"/>
<dbReference type="EMBL" id="QEAP01000126">
    <property type="protein sequence ID" value="TPX74430.1"/>
    <property type="molecule type" value="Genomic_DNA"/>
</dbReference>
<dbReference type="GO" id="GO:0008270">
    <property type="term" value="F:zinc ion binding"/>
    <property type="evidence" value="ECO:0007669"/>
    <property type="project" value="UniProtKB-KW"/>
</dbReference>
<evidence type="ECO:0000256" key="3">
    <source>
        <dbReference type="ARBA" id="ARBA00022737"/>
    </source>
</evidence>
<dbReference type="STRING" id="246404.A0A507FFR8"/>
<comment type="caution">
    <text evidence="10">The sequence shown here is derived from an EMBL/GenBank/DDBJ whole genome shotgun (WGS) entry which is preliminary data.</text>
</comment>
<gene>
    <name evidence="10" type="ORF">CcCBS67573_g04301</name>
</gene>
<dbReference type="PROSITE" id="PS00028">
    <property type="entry name" value="ZINC_FINGER_C2H2_1"/>
    <property type="match status" value="1"/>
</dbReference>
<protein>
    <recommendedName>
        <fullName evidence="9">C2H2-type domain-containing protein</fullName>
    </recommendedName>
</protein>
<proteinExistence type="predicted"/>
<feature type="region of interest" description="Disordered" evidence="8">
    <location>
        <begin position="24"/>
        <end position="57"/>
    </location>
</feature>
<dbReference type="GO" id="GO:0000785">
    <property type="term" value="C:chromatin"/>
    <property type="evidence" value="ECO:0007669"/>
    <property type="project" value="TreeGrafter"/>
</dbReference>
<keyword evidence="5" id="KW-0862">Zinc</keyword>
<dbReference type="GO" id="GO:0000981">
    <property type="term" value="F:DNA-binding transcription factor activity, RNA polymerase II-specific"/>
    <property type="evidence" value="ECO:0007669"/>
    <property type="project" value="InterPro"/>
</dbReference>